<accession>A0A382PR51</accession>
<dbReference type="InterPro" id="IPR029062">
    <property type="entry name" value="Class_I_gatase-like"/>
</dbReference>
<keyword evidence="1" id="KW-1133">Transmembrane helix</keyword>
<name>A0A382PR51_9ZZZZ</name>
<reference evidence="2" key="1">
    <citation type="submission" date="2018-05" db="EMBL/GenBank/DDBJ databases">
        <authorList>
            <person name="Lanie J.A."/>
            <person name="Ng W.-L."/>
            <person name="Kazmierczak K.M."/>
            <person name="Andrzejewski T.M."/>
            <person name="Davidsen T.M."/>
            <person name="Wayne K.J."/>
            <person name="Tettelin H."/>
            <person name="Glass J.I."/>
            <person name="Rusch D."/>
            <person name="Podicherti R."/>
            <person name="Tsui H.-C.T."/>
            <person name="Winkler M.E."/>
        </authorList>
    </citation>
    <scope>NUCLEOTIDE SEQUENCE</scope>
</reference>
<feature type="transmembrane region" description="Helical" evidence="1">
    <location>
        <begin position="12"/>
        <end position="30"/>
    </location>
</feature>
<dbReference type="EMBL" id="UINC01108777">
    <property type="protein sequence ID" value="SVC75128.1"/>
    <property type="molecule type" value="Genomic_DNA"/>
</dbReference>
<evidence type="ECO:0000256" key="1">
    <source>
        <dbReference type="SAM" id="Phobius"/>
    </source>
</evidence>
<proteinExistence type="predicted"/>
<protein>
    <recommendedName>
        <fullName evidence="3">GlxA family transcriptional regulator</fullName>
    </recommendedName>
</protein>
<evidence type="ECO:0008006" key="3">
    <source>
        <dbReference type="Google" id="ProtNLM"/>
    </source>
</evidence>
<feature type="non-terminal residue" evidence="2">
    <location>
        <position position="55"/>
    </location>
</feature>
<dbReference type="Gene3D" id="3.40.50.880">
    <property type="match status" value="1"/>
</dbReference>
<keyword evidence="1" id="KW-0472">Membrane</keyword>
<organism evidence="2">
    <name type="scientific">marine metagenome</name>
    <dbReference type="NCBI Taxonomy" id="408172"/>
    <lineage>
        <taxon>unclassified sequences</taxon>
        <taxon>metagenomes</taxon>
        <taxon>ecological metagenomes</taxon>
    </lineage>
</organism>
<dbReference type="AlphaFoldDB" id="A0A382PR51"/>
<gene>
    <name evidence="2" type="ORF">METZ01_LOCUS327982</name>
</gene>
<sequence length="55" mass="6193">MDGNFYDQARRFRIGFLLIDGFALMSYSAAVEVLRAANLLADRTLYDIQHIPGEG</sequence>
<keyword evidence="1" id="KW-0812">Transmembrane</keyword>
<evidence type="ECO:0000313" key="2">
    <source>
        <dbReference type="EMBL" id="SVC75128.1"/>
    </source>
</evidence>